<dbReference type="GO" id="GO:0016126">
    <property type="term" value="P:sterol biosynthetic process"/>
    <property type="evidence" value="ECO:0007669"/>
    <property type="project" value="UniProtKB-KW"/>
</dbReference>
<feature type="transmembrane region" description="Helical" evidence="14">
    <location>
        <begin position="63"/>
        <end position="84"/>
    </location>
</feature>
<dbReference type="Pfam" id="PF05241">
    <property type="entry name" value="EBP"/>
    <property type="match status" value="1"/>
</dbReference>
<comment type="subcellular location">
    <subcellularLocation>
        <location evidence="1">Membrane</location>
        <topology evidence="1">Multi-pass membrane protein</topology>
    </subcellularLocation>
</comment>
<dbReference type="PANTHER" id="PTHR14207:SF0">
    <property type="entry name" value="3-BETA-HYDROXYSTEROID-DELTA(8),DELTA(7)-ISOMERASE"/>
    <property type="match status" value="1"/>
</dbReference>
<dbReference type="EMBL" id="QJKJ01001149">
    <property type="protein sequence ID" value="RDY09004.1"/>
    <property type="molecule type" value="Genomic_DNA"/>
</dbReference>
<keyword evidence="8" id="KW-0443">Lipid metabolism</keyword>
<dbReference type="InterPro" id="IPR033118">
    <property type="entry name" value="EXPERA"/>
</dbReference>
<feature type="transmembrane region" description="Helical" evidence="14">
    <location>
        <begin position="129"/>
        <end position="147"/>
    </location>
</feature>
<dbReference type="GO" id="GO:0000247">
    <property type="term" value="F:C-8 sterol isomerase activity"/>
    <property type="evidence" value="ECO:0007669"/>
    <property type="project" value="TreeGrafter"/>
</dbReference>
<proteinExistence type="inferred from homology"/>
<keyword evidence="17" id="KW-1185">Reference proteome</keyword>
<dbReference type="GO" id="GO:0005783">
    <property type="term" value="C:endoplasmic reticulum"/>
    <property type="evidence" value="ECO:0007669"/>
    <property type="project" value="TreeGrafter"/>
</dbReference>
<dbReference type="PANTHER" id="PTHR14207">
    <property type="entry name" value="STEROL ISOMERASE"/>
    <property type="match status" value="1"/>
</dbReference>
<evidence type="ECO:0000313" key="17">
    <source>
        <dbReference type="Proteomes" id="UP000257109"/>
    </source>
</evidence>
<keyword evidence="4 13" id="KW-0812">Transmembrane</keyword>
<evidence type="ECO:0000256" key="3">
    <source>
        <dbReference type="ARBA" id="ARBA00022516"/>
    </source>
</evidence>
<keyword evidence="9 13" id="KW-0472">Membrane</keyword>
<evidence type="ECO:0000256" key="9">
    <source>
        <dbReference type="ARBA" id="ARBA00023136"/>
    </source>
</evidence>
<protein>
    <submittedName>
        <fullName evidence="16">3-beta-hydroxysteroid-Delta(8),Delta(7)-isomerase</fullName>
    </submittedName>
</protein>
<keyword evidence="10" id="KW-1207">Sterol metabolism</keyword>
<dbReference type="Proteomes" id="UP000257109">
    <property type="component" value="Unassembled WGS sequence"/>
</dbReference>
<sequence>MAEESQVSQSHPYVPRDLHLPGYAPCLLSMSNILSVFAFSSLLLVSIIWIFSGRLKKTKVDRVLMCWWAFTGLTHMILEGYFVFSPEFFKDKTGFYLAEFFNEQITGKEYSKGDSRYAGRDAGVVTVEGLTAVLEGPASLLAVYAIATGKSYSYILQFAISLGQLYGTAVYYITAILEGDNFSTNSFYYYVYYIGANASWIVIPSIIAIRCWRKICVTFQVQGGQTKKPKVH</sequence>
<evidence type="ECO:0000256" key="8">
    <source>
        <dbReference type="ARBA" id="ARBA00023098"/>
    </source>
</evidence>
<dbReference type="GO" id="GO:0004769">
    <property type="term" value="F:steroid Delta-isomerase activity"/>
    <property type="evidence" value="ECO:0007669"/>
    <property type="project" value="TreeGrafter"/>
</dbReference>
<dbReference type="InterPro" id="IPR007905">
    <property type="entry name" value="EBP"/>
</dbReference>
<keyword evidence="7" id="KW-0756">Sterol biosynthesis</keyword>
<dbReference type="STRING" id="157652.A0A371I216"/>
<keyword evidence="6 13" id="KW-1133">Transmembrane helix</keyword>
<evidence type="ECO:0000256" key="5">
    <source>
        <dbReference type="ARBA" id="ARBA00022955"/>
    </source>
</evidence>
<evidence type="ECO:0000256" key="1">
    <source>
        <dbReference type="ARBA" id="ARBA00004141"/>
    </source>
</evidence>
<keyword evidence="3" id="KW-0444">Lipid biosynthesis</keyword>
<dbReference type="PROSITE" id="PS51751">
    <property type="entry name" value="EXPERA"/>
    <property type="match status" value="1"/>
</dbReference>
<evidence type="ECO:0000256" key="6">
    <source>
        <dbReference type="ARBA" id="ARBA00022989"/>
    </source>
</evidence>
<feature type="transmembrane region" description="Helical" evidence="14">
    <location>
        <begin position="187"/>
        <end position="209"/>
    </location>
</feature>
<evidence type="ECO:0000256" key="10">
    <source>
        <dbReference type="ARBA" id="ARBA00023166"/>
    </source>
</evidence>
<comment type="similarity">
    <text evidence="2">Belongs to the EBP family.</text>
</comment>
<dbReference type="GO" id="GO:0047750">
    <property type="term" value="F:cholestenol delta-isomerase activity"/>
    <property type="evidence" value="ECO:0007669"/>
    <property type="project" value="InterPro"/>
</dbReference>
<evidence type="ECO:0000256" key="4">
    <source>
        <dbReference type="ARBA" id="ARBA00022692"/>
    </source>
</evidence>
<gene>
    <name evidence="16" type="ORF">CR513_06700</name>
</gene>
<keyword evidence="11" id="KW-0753">Steroid metabolism</keyword>
<evidence type="ECO:0000256" key="12">
    <source>
        <dbReference type="ARBA" id="ARBA00023235"/>
    </source>
</evidence>
<evidence type="ECO:0000256" key="13">
    <source>
        <dbReference type="PROSITE-ProRule" id="PRU01087"/>
    </source>
</evidence>
<organism evidence="16 17">
    <name type="scientific">Mucuna pruriens</name>
    <name type="common">Velvet bean</name>
    <name type="synonym">Dolichos pruriens</name>
    <dbReference type="NCBI Taxonomy" id="157652"/>
    <lineage>
        <taxon>Eukaryota</taxon>
        <taxon>Viridiplantae</taxon>
        <taxon>Streptophyta</taxon>
        <taxon>Embryophyta</taxon>
        <taxon>Tracheophyta</taxon>
        <taxon>Spermatophyta</taxon>
        <taxon>Magnoliopsida</taxon>
        <taxon>eudicotyledons</taxon>
        <taxon>Gunneridae</taxon>
        <taxon>Pentapetalae</taxon>
        <taxon>rosids</taxon>
        <taxon>fabids</taxon>
        <taxon>Fabales</taxon>
        <taxon>Fabaceae</taxon>
        <taxon>Papilionoideae</taxon>
        <taxon>50 kb inversion clade</taxon>
        <taxon>NPAAA clade</taxon>
        <taxon>indigoferoid/millettioid clade</taxon>
        <taxon>Phaseoleae</taxon>
        <taxon>Mucuna</taxon>
    </lineage>
</organism>
<feature type="transmembrane region" description="Helical" evidence="14">
    <location>
        <begin position="154"/>
        <end position="175"/>
    </location>
</feature>
<feature type="domain" description="EXPERA" evidence="15">
    <location>
        <begin position="60"/>
        <end position="208"/>
    </location>
</feature>
<dbReference type="AlphaFoldDB" id="A0A371I216"/>
<accession>A0A371I216</accession>
<evidence type="ECO:0000313" key="16">
    <source>
        <dbReference type="EMBL" id="RDY09004.1"/>
    </source>
</evidence>
<reference evidence="16" key="1">
    <citation type="submission" date="2018-05" db="EMBL/GenBank/DDBJ databases">
        <title>Draft genome of Mucuna pruriens seed.</title>
        <authorList>
            <person name="Nnadi N.E."/>
            <person name="Vos R."/>
            <person name="Hasami M.H."/>
            <person name="Devisetty U.K."/>
            <person name="Aguiy J.C."/>
        </authorList>
    </citation>
    <scope>NUCLEOTIDE SEQUENCE [LARGE SCALE GENOMIC DNA]</scope>
    <source>
        <strain evidence="16">JCA_2017</strain>
    </source>
</reference>
<name>A0A371I216_MUCPR</name>
<dbReference type="GO" id="GO:0016020">
    <property type="term" value="C:membrane"/>
    <property type="evidence" value="ECO:0007669"/>
    <property type="project" value="UniProtKB-SubCell"/>
</dbReference>
<comment type="caution">
    <text evidence="16">The sequence shown here is derived from an EMBL/GenBank/DDBJ whole genome shotgun (WGS) entry which is preliminary data.</text>
</comment>
<evidence type="ECO:0000256" key="11">
    <source>
        <dbReference type="ARBA" id="ARBA00023221"/>
    </source>
</evidence>
<evidence type="ECO:0000256" key="2">
    <source>
        <dbReference type="ARBA" id="ARBA00008337"/>
    </source>
</evidence>
<keyword evidence="12" id="KW-0413">Isomerase</keyword>
<evidence type="ECO:0000259" key="15">
    <source>
        <dbReference type="PROSITE" id="PS51751"/>
    </source>
</evidence>
<evidence type="ECO:0000256" key="7">
    <source>
        <dbReference type="ARBA" id="ARBA00023011"/>
    </source>
</evidence>
<feature type="transmembrane region" description="Helical" evidence="14">
    <location>
        <begin position="22"/>
        <end position="51"/>
    </location>
</feature>
<dbReference type="OrthoDB" id="58557at2759"/>
<evidence type="ECO:0000256" key="14">
    <source>
        <dbReference type="SAM" id="Phobius"/>
    </source>
</evidence>
<keyword evidence="5" id="KW-0752">Steroid biosynthesis</keyword>